<dbReference type="InterPro" id="IPR010439">
    <property type="entry name" value="MUN_dom"/>
</dbReference>
<reference evidence="4" key="1">
    <citation type="journal article" date="2019" name="G3 (Bethesda)">
        <title>Genome Assemblies of Two Rare Opportunistic Yeast Pathogens: Diutina rugosa (syn. Candida rugosa) and Trichomonascus ciferrii (syn. Candida ciferrii).</title>
        <authorList>
            <person name="Mixao V."/>
            <person name="Saus E."/>
            <person name="Hansen A.P."/>
            <person name="Lass-Florl C."/>
            <person name="Gabaldon T."/>
        </authorList>
    </citation>
    <scope>NUCLEOTIDE SEQUENCE</scope>
    <source>
        <strain evidence="4">CBS 4856</strain>
    </source>
</reference>
<dbReference type="Proteomes" id="UP000761534">
    <property type="component" value="Unassembled WGS sequence"/>
</dbReference>
<keyword evidence="5" id="KW-1185">Reference proteome</keyword>
<dbReference type="AlphaFoldDB" id="A0A642V467"/>
<dbReference type="Pfam" id="PF06292">
    <property type="entry name" value="MUN"/>
    <property type="match status" value="1"/>
</dbReference>
<dbReference type="Gene3D" id="1.20.58.1100">
    <property type="match status" value="1"/>
</dbReference>
<gene>
    <name evidence="4" type="ORF">TRICI_003746</name>
</gene>
<dbReference type="PANTHER" id="PTHR47263">
    <property type="entry name" value="ADENYLATE CYCLASE ACTIVATION PROTEIN GIT1"/>
    <property type="match status" value="1"/>
</dbReference>
<evidence type="ECO:0000256" key="1">
    <source>
        <dbReference type="SAM" id="Coils"/>
    </source>
</evidence>
<proteinExistence type="predicted"/>
<sequence length="253" mass="29326">MDTVSNWLSNTRISGGSGTRPSARLTQDEIEDSLNPLFNYLNENFSTLANGLTRSMLLKVMTQTWKVVLHTVESLLLPSLSDRRTTQTQLTSAEADIVFHWLKSMRDFFYHDGNGPSLEVLQSQKYQELMTIPVYYDLPTSELKQESEKMSSLSFKTLQERNYFALPEMIKRKNTVMAHRNKKIRNKQEEQIKNAKRESPQTEDIILRILRARGEIEYLSRRLKQRERIAQTLATESIVRNAAGGFKRTDDTF</sequence>
<dbReference type="VEuPathDB" id="FungiDB:TRICI_003746"/>
<dbReference type="InterPro" id="IPR014772">
    <property type="entry name" value="Munc13_dom-2"/>
</dbReference>
<organism evidence="4 5">
    <name type="scientific">Trichomonascus ciferrii</name>
    <dbReference type="NCBI Taxonomy" id="44093"/>
    <lineage>
        <taxon>Eukaryota</taxon>
        <taxon>Fungi</taxon>
        <taxon>Dikarya</taxon>
        <taxon>Ascomycota</taxon>
        <taxon>Saccharomycotina</taxon>
        <taxon>Dipodascomycetes</taxon>
        <taxon>Dipodascales</taxon>
        <taxon>Trichomonascaceae</taxon>
        <taxon>Trichomonascus</taxon>
        <taxon>Trichomonascus ciferrii complex</taxon>
    </lineage>
</organism>
<evidence type="ECO:0000313" key="4">
    <source>
        <dbReference type="EMBL" id="KAA8911588.1"/>
    </source>
</evidence>
<protein>
    <recommendedName>
        <fullName evidence="3">MHD2 domain-containing protein</fullName>
    </recommendedName>
</protein>
<evidence type="ECO:0000256" key="2">
    <source>
        <dbReference type="SAM" id="MobiDB-lite"/>
    </source>
</evidence>
<feature type="compositionally biased region" description="Polar residues" evidence="2">
    <location>
        <begin position="1"/>
        <end position="14"/>
    </location>
</feature>
<evidence type="ECO:0000259" key="3">
    <source>
        <dbReference type="PROSITE" id="PS51259"/>
    </source>
</evidence>
<dbReference type="PROSITE" id="PS51259">
    <property type="entry name" value="MHD2"/>
    <property type="match status" value="1"/>
</dbReference>
<dbReference type="EMBL" id="SWFS01000277">
    <property type="protein sequence ID" value="KAA8911588.1"/>
    <property type="molecule type" value="Genomic_DNA"/>
</dbReference>
<accession>A0A642V467</accession>
<evidence type="ECO:0000313" key="5">
    <source>
        <dbReference type="Proteomes" id="UP000761534"/>
    </source>
</evidence>
<dbReference type="InterPro" id="IPR052811">
    <property type="entry name" value="Glucose_resp_signaling"/>
</dbReference>
<feature type="region of interest" description="Disordered" evidence="2">
    <location>
        <begin position="1"/>
        <end position="24"/>
    </location>
</feature>
<feature type="coiled-coil region" evidence="1">
    <location>
        <begin position="178"/>
        <end position="205"/>
    </location>
</feature>
<comment type="caution">
    <text evidence="4">The sequence shown here is derived from an EMBL/GenBank/DDBJ whole genome shotgun (WGS) entry which is preliminary data.</text>
</comment>
<name>A0A642V467_9ASCO</name>
<dbReference type="PANTHER" id="PTHR47263:SF1">
    <property type="entry name" value="C2 DOMAIN PROTEIN (AFU_ORTHOLOGUE AFUA_7G02350)"/>
    <property type="match status" value="1"/>
</dbReference>
<keyword evidence="1" id="KW-0175">Coiled coil</keyword>
<feature type="domain" description="MHD2" evidence="3">
    <location>
        <begin position="31"/>
        <end position="147"/>
    </location>
</feature>
<dbReference type="OrthoDB" id="2015333at2759"/>